<evidence type="ECO:0000313" key="2">
    <source>
        <dbReference type="Proteomes" id="UP000680865"/>
    </source>
</evidence>
<name>A0A919VYE7_9ACTN</name>
<dbReference type="AlphaFoldDB" id="A0A919VYE7"/>
<comment type="caution">
    <text evidence="1">The sequence shown here is derived from an EMBL/GenBank/DDBJ whole genome shotgun (WGS) entry which is preliminary data.</text>
</comment>
<dbReference type="EMBL" id="BOQP01000052">
    <property type="protein sequence ID" value="GIM82648.1"/>
    <property type="molecule type" value="Genomic_DNA"/>
</dbReference>
<protein>
    <submittedName>
        <fullName evidence="1">Uncharacterized protein</fullName>
    </submittedName>
</protein>
<evidence type="ECO:0000313" key="1">
    <source>
        <dbReference type="EMBL" id="GIM82648.1"/>
    </source>
</evidence>
<proteinExistence type="predicted"/>
<dbReference type="Proteomes" id="UP000680865">
    <property type="component" value="Unassembled WGS sequence"/>
</dbReference>
<organism evidence="1 2">
    <name type="scientific">Winogradskya consettensis</name>
    <dbReference type="NCBI Taxonomy" id="113560"/>
    <lineage>
        <taxon>Bacteria</taxon>
        <taxon>Bacillati</taxon>
        <taxon>Actinomycetota</taxon>
        <taxon>Actinomycetes</taxon>
        <taxon>Micromonosporales</taxon>
        <taxon>Micromonosporaceae</taxon>
        <taxon>Winogradskya</taxon>
    </lineage>
</organism>
<keyword evidence="2" id="KW-1185">Reference proteome</keyword>
<accession>A0A919VYE7</accession>
<gene>
    <name evidence="1" type="ORF">Aco04nite_82570</name>
</gene>
<dbReference type="RefSeq" id="WP_213002626.1">
    <property type="nucleotide sequence ID" value="NZ_BAAATW010000006.1"/>
</dbReference>
<sequence length="88" mass="9867">MNGPSRFEIKPDQIACNARGVAQCRDAIAPYLASRINPEPERPLTPSEEIHRLALKRAIGERRNQRLIGLEQASDIFDRLPIKVVAHA</sequence>
<reference evidence="1" key="1">
    <citation type="submission" date="2021-03" db="EMBL/GenBank/DDBJ databases">
        <title>Whole genome shotgun sequence of Actinoplanes consettensis NBRC 14913.</title>
        <authorList>
            <person name="Komaki H."/>
            <person name="Tamura T."/>
        </authorList>
    </citation>
    <scope>NUCLEOTIDE SEQUENCE</scope>
    <source>
        <strain evidence="1">NBRC 14913</strain>
    </source>
</reference>